<dbReference type="InterPro" id="IPR007197">
    <property type="entry name" value="rSAM"/>
</dbReference>
<dbReference type="GO" id="GO:0003824">
    <property type="term" value="F:catalytic activity"/>
    <property type="evidence" value="ECO:0007669"/>
    <property type="project" value="InterPro"/>
</dbReference>
<proteinExistence type="predicted"/>
<dbReference type="PANTHER" id="PTHR43409">
    <property type="entry name" value="ANAEROBIC MAGNESIUM-PROTOPORPHYRIN IX MONOMETHYL ESTER CYCLASE-RELATED"/>
    <property type="match status" value="1"/>
</dbReference>
<dbReference type="EMBL" id="CP035282">
    <property type="protein sequence ID" value="QAT62388.1"/>
    <property type="molecule type" value="Genomic_DNA"/>
</dbReference>
<dbReference type="AlphaFoldDB" id="A0A410QEX0"/>
<evidence type="ECO:0000256" key="1">
    <source>
        <dbReference type="ARBA" id="ARBA00001966"/>
    </source>
</evidence>
<dbReference type="CDD" id="cd02068">
    <property type="entry name" value="radical_SAM_B12_BD"/>
    <property type="match status" value="1"/>
</dbReference>
<dbReference type="Pfam" id="PF04055">
    <property type="entry name" value="Radical_SAM"/>
    <property type="match status" value="1"/>
</dbReference>
<dbReference type="GO" id="GO:0046872">
    <property type="term" value="F:metal ion binding"/>
    <property type="evidence" value="ECO:0007669"/>
    <property type="project" value="UniProtKB-KW"/>
</dbReference>
<sequence>MDMLLVNNLNIGNADYREFPNIGLLNLASILYRNDIAVDIYDFSYEKYVNNKKFSNVHDEILEQIVDDIIDISPTVLGFTAMNDNYPFVIDLSNRIKDRIKNDKLDDIYIILGGPQASLSAEDTMKSFLCIDMIMIGEGEGNILAVVKSILNNSLDELKSVPNLAYRNKGKILFTDRDTSMVDVNSIQLIEPIFLDKFIVKEKIVSYPIDVGRGCPFSCSFCCTSKFWNRKFRLKTNNNIIKEILYIKNNYNINTFTFEHDLFTVNRDLVIDFCKKLKESNIDIEWSCSARIDTIDEELIDIMLDVGCKAIYIGIETGSQRMQKIINKNININDALTKIKMLSTKDVKITMSFMYGFKEETLEDLHLTLYFINEMIKLKISNIQLHRFTPFPSTTELDLVINDLYFDKNRINGFFYDKKFIKKYESLISNNINCFTNFCEFNTPVRENTDYLSEFVYSLVFLYRFFNYVYYYLIREFENKYIYDIYDYYKSDLINIINNVDIDSTYKNLKDEFFQVVLKFIEIISYSLASHTNNKNIIFMFHLGKEAFMLNFDKYKTQVIVEYPVDVISLQNTKTKSVEYKTTKVCISKKPNNKVSVKKI</sequence>
<dbReference type="Proteomes" id="UP000287969">
    <property type="component" value="Chromosome"/>
</dbReference>
<dbReference type="InterPro" id="IPR034466">
    <property type="entry name" value="Methyltransferase_Class_B"/>
</dbReference>
<dbReference type="PROSITE" id="PS51332">
    <property type="entry name" value="B12_BINDING"/>
    <property type="match status" value="1"/>
</dbReference>
<keyword evidence="4" id="KW-0408">Iron</keyword>
<dbReference type="Pfam" id="PF02310">
    <property type="entry name" value="B12-binding"/>
    <property type="match status" value="1"/>
</dbReference>
<dbReference type="Gene3D" id="3.40.50.280">
    <property type="entry name" value="Cobalamin-binding domain"/>
    <property type="match status" value="1"/>
</dbReference>
<evidence type="ECO:0000313" key="9">
    <source>
        <dbReference type="Proteomes" id="UP000287969"/>
    </source>
</evidence>
<dbReference type="RefSeq" id="WP_128752914.1">
    <property type="nucleotide sequence ID" value="NZ_CP035282.1"/>
</dbReference>
<evidence type="ECO:0000259" key="7">
    <source>
        <dbReference type="PROSITE" id="PS51918"/>
    </source>
</evidence>
<dbReference type="InterPro" id="IPR051198">
    <property type="entry name" value="BchE-like"/>
</dbReference>
<dbReference type="GO" id="GO:0031419">
    <property type="term" value="F:cobalamin binding"/>
    <property type="evidence" value="ECO:0007669"/>
    <property type="project" value="InterPro"/>
</dbReference>
<dbReference type="Gene3D" id="3.80.30.20">
    <property type="entry name" value="tm_1862 like domain"/>
    <property type="match status" value="1"/>
</dbReference>
<evidence type="ECO:0000259" key="6">
    <source>
        <dbReference type="PROSITE" id="PS51332"/>
    </source>
</evidence>
<keyword evidence="9" id="KW-1185">Reference proteome</keyword>
<name>A0A410QEX0_9FIRM</name>
<dbReference type="InterPro" id="IPR006638">
    <property type="entry name" value="Elp3/MiaA/NifB-like_rSAM"/>
</dbReference>
<dbReference type="InterPro" id="IPR006158">
    <property type="entry name" value="Cobalamin-bd"/>
</dbReference>
<evidence type="ECO:0000256" key="4">
    <source>
        <dbReference type="ARBA" id="ARBA00023004"/>
    </source>
</evidence>
<gene>
    <name evidence="8" type="ORF">EQM13_12855</name>
</gene>
<dbReference type="GO" id="GO:0051539">
    <property type="term" value="F:4 iron, 4 sulfur cluster binding"/>
    <property type="evidence" value="ECO:0007669"/>
    <property type="project" value="UniProtKB-KW"/>
</dbReference>
<dbReference type="InterPro" id="IPR058240">
    <property type="entry name" value="rSAM_sf"/>
</dbReference>
<evidence type="ECO:0000256" key="5">
    <source>
        <dbReference type="ARBA" id="ARBA00023014"/>
    </source>
</evidence>
<keyword evidence="2" id="KW-0949">S-adenosyl-L-methionine</keyword>
<dbReference type="OrthoDB" id="9801424at2"/>
<protein>
    <submittedName>
        <fullName evidence="8">B12-binding domain-containing radical SAM protein</fullName>
    </submittedName>
</protein>
<dbReference type="SFLD" id="SFLDG01082">
    <property type="entry name" value="B12-binding_domain_containing"/>
    <property type="match status" value="1"/>
</dbReference>
<evidence type="ECO:0000256" key="2">
    <source>
        <dbReference type="ARBA" id="ARBA00022691"/>
    </source>
</evidence>
<reference evidence="9" key="1">
    <citation type="submission" date="2019-01" db="EMBL/GenBank/DDBJ databases">
        <title>Draft genomes of a novel of Sporanaerobacter strains.</title>
        <authorList>
            <person name="Ma S."/>
        </authorList>
    </citation>
    <scope>NUCLEOTIDE SEQUENCE [LARGE SCALE GENOMIC DNA]</scope>
    <source>
        <strain evidence="9">NJN-17</strain>
    </source>
</reference>
<feature type="domain" description="B12-binding" evidence="6">
    <location>
        <begin position="7"/>
        <end position="157"/>
    </location>
</feature>
<organism evidence="8 9">
    <name type="scientific">Acidilutibacter cellobiosedens</name>
    <dbReference type="NCBI Taxonomy" id="2507161"/>
    <lineage>
        <taxon>Bacteria</taxon>
        <taxon>Bacillati</taxon>
        <taxon>Bacillota</taxon>
        <taxon>Tissierellia</taxon>
        <taxon>Tissierellales</taxon>
        <taxon>Acidilutibacteraceae</taxon>
        <taxon>Acidilutibacter</taxon>
    </lineage>
</organism>
<dbReference type="PROSITE" id="PS51918">
    <property type="entry name" value="RADICAL_SAM"/>
    <property type="match status" value="1"/>
</dbReference>
<dbReference type="SFLD" id="SFLDS00029">
    <property type="entry name" value="Radical_SAM"/>
    <property type="match status" value="1"/>
</dbReference>
<dbReference type="InterPro" id="IPR023404">
    <property type="entry name" value="rSAM_horseshoe"/>
</dbReference>
<keyword evidence="3" id="KW-0479">Metal-binding</keyword>
<comment type="cofactor">
    <cofactor evidence="1">
        <name>[4Fe-4S] cluster</name>
        <dbReference type="ChEBI" id="CHEBI:49883"/>
    </cofactor>
</comment>
<dbReference type="KEGG" id="spoa:EQM13_12855"/>
<feature type="domain" description="Radical SAM core" evidence="7">
    <location>
        <begin position="201"/>
        <end position="417"/>
    </location>
</feature>
<dbReference type="SMART" id="SM00729">
    <property type="entry name" value="Elp3"/>
    <property type="match status" value="1"/>
</dbReference>
<evidence type="ECO:0000313" key="8">
    <source>
        <dbReference type="EMBL" id="QAT62388.1"/>
    </source>
</evidence>
<evidence type="ECO:0000256" key="3">
    <source>
        <dbReference type="ARBA" id="ARBA00022723"/>
    </source>
</evidence>
<keyword evidence="5" id="KW-0411">Iron-sulfur</keyword>
<dbReference type="CDD" id="cd01335">
    <property type="entry name" value="Radical_SAM"/>
    <property type="match status" value="1"/>
</dbReference>
<dbReference type="SFLD" id="SFLDG01123">
    <property type="entry name" value="methyltransferase_(Class_B)"/>
    <property type="match status" value="1"/>
</dbReference>
<dbReference type="SUPFAM" id="SSF102114">
    <property type="entry name" value="Radical SAM enzymes"/>
    <property type="match status" value="1"/>
</dbReference>
<accession>A0A410QEX0</accession>